<comment type="caution">
    <text evidence="2">The sequence shown here is derived from an EMBL/GenBank/DDBJ whole genome shotgun (WGS) entry which is preliminary data.</text>
</comment>
<dbReference type="EMBL" id="JARKHS020033797">
    <property type="protein sequence ID" value="KAK8758690.1"/>
    <property type="molecule type" value="Genomic_DNA"/>
</dbReference>
<feature type="region of interest" description="Disordered" evidence="1">
    <location>
        <begin position="101"/>
        <end position="163"/>
    </location>
</feature>
<name>A0AAQ4D8A0_AMBAM</name>
<evidence type="ECO:0000313" key="2">
    <source>
        <dbReference type="EMBL" id="KAK8758690.1"/>
    </source>
</evidence>
<reference evidence="2 3" key="1">
    <citation type="journal article" date="2023" name="Arcadia Sci">
        <title>De novo assembly of a long-read Amblyomma americanum tick genome.</title>
        <authorList>
            <person name="Chou S."/>
            <person name="Poskanzer K.E."/>
            <person name="Rollins M."/>
            <person name="Thuy-Boun P.S."/>
        </authorList>
    </citation>
    <scope>NUCLEOTIDE SEQUENCE [LARGE SCALE GENOMIC DNA]</scope>
    <source>
        <strain evidence="2">F_SG_1</strain>
        <tissue evidence="2">Salivary glands</tissue>
    </source>
</reference>
<evidence type="ECO:0000256" key="1">
    <source>
        <dbReference type="SAM" id="MobiDB-lite"/>
    </source>
</evidence>
<dbReference type="AlphaFoldDB" id="A0AAQ4D8A0"/>
<feature type="compositionally biased region" description="Polar residues" evidence="1">
    <location>
        <begin position="101"/>
        <end position="139"/>
    </location>
</feature>
<sequence length="243" mass="26309">MEPPTFTQILVNRVLKKDGPPKLKTSCTPGRLTVGGNATSSPALSSTARAAIVALKKENGMLRHNISVLYKTAKQLLDSRDKEIVSLQRRLDNLVFKRNLGSQNSPHAAATATSARDLQQRSQRQSHSPWNSSGTSSVRSPHGPSAEKRNDCPDPTAPAMPKVDMSGDLQRLYEYNNTQGPKAPPPQPGVKIHASQVAGAFLSPTSPASSNGKARIFAFSTQACKEFSKAAFSWKTREPHISR</sequence>
<organism evidence="2 3">
    <name type="scientific">Amblyomma americanum</name>
    <name type="common">Lone star tick</name>
    <dbReference type="NCBI Taxonomy" id="6943"/>
    <lineage>
        <taxon>Eukaryota</taxon>
        <taxon>Metazoa</taxon>
        <taxon>Ecdysozoa</taxon>
        <taxon>Arthropoda</taxon>
        <taxon>Chelicerata</taxon>
        <taxon>Arachnida</taxon>
        <taxon>Acari</taxon>
        <taxon>Parasitiformes</taxon>
        <taxon>Ixodida</taxon>
        <taxon>Ixodoidea</taxon>
        <taxon>Ixodidae</taxon>
        <taxon>Amblyomminae</taxon>
        <taxon>Amblyomma</taxon>
    </lineage>
</organism>
<dbReference type="Proteomes" id="UP001321473">
    <property type="component" value="Unassembled WGS sequence"/>
</dbReference>
<evidence type="ECO:0000313" key="3">
    <source>
        <dbReference type="Proteomes" id="UP001321473"/>
    </source>
</evidence>
<protein>
    <submittedName>
        <fullName evidence="2">Uncharacterized protein</fullName>
    </submittedName>
</protein>
<accession>A0AAQ4D8A0</accession>
<gene>
    <name evidence="2" type="ORF">V5799_003677</name>
</gene>
<keyword evidence="3" id="KW-1185">Reference proteome</keyword>
<proteinExistence type="predicted"/>